<reference evidence="3" key="1">
    <citation type="submission" date="2018-04" db="EMBL/GenBank/DDBJ databases">
        <authorList>
            <person name="Go L.Y."/>
            <person name="Mitchell J.A."/>
        </authorList>
    </citation>
    <scope>NUCLEOTIDE SEQUENCE [LARGE SCALE GENOMIC DNA]</scope>
</reference>
<evidence type="ECO:0000256" key="1">
    <source>
        <dbReference type="SAM" id="MobiDB-lite"/>
    </source>
</evidence>
<evidence type="ECO:0000313" key="3">
    <source>
        <dbReference type="Proteomes" id="UP000247284"/>
    </source>
</evidence>
<organism evidence="2 3">
    <name type="scientific">Microbacterium phage Hendrix</name>
    <dbReference type="NCBI Taxonomy" id="2182341"/>
    <lineage>
        <taxon>Viruses</taxon>
        <taxon>Duplodnaviria</taxon>
        <taxon>Heunggongvirae</taxon>
        <taxon>Uroviricota</taxon>
        <taxon>Caudoviricetes</taxon>
        <taxon>Rogerhendrixvirus</taxon>
        <taxon>Rogerhendrixvirus hendrix</taxon>
    </lineage>
</organism>
<protein>
    <submittedName>
        <fullName evidence="2">Uncharacterized protein</fullName>
    </submittedName>
</protein>
<accession>A0A2U8UU56</accession>
<feature type="compositionally biased region" description="Basic residues" evidence="1">
    <location>
        <begin position="44"/>
        <end position="55"/>
    </location>
</feature>
<dbReference type="RefSeq" id="YP_009801957.1">
    <property type="nucleotide sequence ID" value="NC_047977.1"/>
</dbReference>
<evidence type="ECO:0000313" key="2">
    <source>
        <dbReference type="EMBL" id="AWN07690.1"/>
    </source>
</evidence>
<feature type="region of interest" description="Disordered" evidence="1">
    <location>
        <begin position="43"/>
        <end position="64"/>
    </location>
</feature>
<sequence length="64" mass="7034">MSHHSTTTIRCDHSPILCTEKISGSGSYKAMLAASLHEGWQQTKKGRNLCPKHRTTAPEKAGTR</sequence>
<dbReference type="EMBL" id="MH183162">
    <property type="protein sequence ID" value="AWN07690.1"/>
    <property type="molecule type" value="Genomic_DNA"/>
</dbReference>
<keyword evidence="3" id="KW-1185">Reference proteome</keyword>
<gene>
    <name evidence="2" type="primary">19</name>
    <name evidence="2" type="ORF">PBI_HENDRIX_19</name>
</gene>
<dbReference type="Proteomes" id="UP000247284">
    <property type="component" value="Segment"/>
</dbReference>
<dbReference type="GeneID" id="54992486"/>
<name>A0A2U8UU56_9CAUD</name>
<dbReference type="KEGG" id="vg:54992486"/>
<proteinExistence type="predicted"/>